<accession>A0A9N9HXG9</accession>
<feature type="non-terminal residue" evidence="1">
    <location>
        <position position="41"/>
    </location>
</feature>
<gene>
    <name evidence="1" type="ORF">FMOSSE_LOCUS14323</name>
</gene>
<evidence type="ECO:0000313" key="2">
    <source>
        <dbReference type="Proteomes" id="UP000789375"/>
    </source>
</evidence>
<organism evidence="1 2">
    <name type="scientific">Funneliformis mosseae</name>
    <name type="common">Endomycorrhizal fungus</name>
    <name type="synonym">Glomus mosseae</name>
    <dbReference type="NCBI Taxonomy" id="27381"/>
    <lineage>
        <taxon>Eukaryota</taxon>
        <taxon>Fungi</taxon>
        <taxon>Fungi incertae sedis</taxon>
        <taxon>Mucoromycota</taxon>
        <taxon>Glomeromycotina</taxon>
        <taxon>Glomeromycetes</taxon>
        <taxon>Glomerales</taxon>
        <taxon>Glomeraceae</taxon>
        <taxon>Funneliformis</taxon>
    </lineage>
</organism>
<protein>
    <submittedName>
        <fullName evidence="1">9882_t:CDS:1</fullName>
    </submittedName>
</protein>
<reference evidence="1" key="1">
    <citation type="submission" date="2021-06" db="EMBL/GenBank/DDBJ databases">
        <authorList>
            <person name="Kallberg Y."/>
            <person name="Tangrot J."/>
            <person name="Rosling A."/>
        </authorList>
    </citation>
    <scope>NUCLEOTIDE SEQUENCE</scope>
    <source>
        <strain evidence="1">87-6 pot B 2015</strain>
    </source>
</reference>
<dbReference type="Proteomes" id="UP000789375">
    <property type="component" value="Unassembled WGS sequence"/>
</dbReference>
<dbReference type="AlphaFoldDB" id="A0A9N9HXG9"/>
<dbReference type="EMBL" id="CAJVPP010010611">
    <property type="protein sequence ID" value="CAG8711057.1"/>
    <property type="molecule type" value="Genomic_DNA"/>
</dbReference>
<evidence type="ECO:0000313" key="1">
    <source>
        <dbReference type="EMBL" id="CAG8711057.1"/>
    </source>
</evidence>
<sequence>MLNLVAKVKALLLQESFDILCKTLKPAETDRTDKSAKSAIS</sequence>
<keyword evidence="2" id="KW-1185">Reference proteome</keyword>
<proteinExistence type="predicted"/>
<name>A0A9N9HXG9_FUNMO</name>
<comment type="caution">
    <text evidence="1">The sequence shown here is derived from an EMBL/GenBank/DDBJ whole genome shotgun (WGS) entry which is preliminary data.</text>
</comment>